<dbReference type="Pfam" id="PF21594">
    <property type="entry name" value="UBA_MELK"/>
    <property type="match status" value="1"/>
</dbReference>
<dbReference type="PROSITE" id="PS50032">
    <property type="entry name" value="KA1"/>
    <property type="match status" value="1"/>
</dbReference>
<evidence type="ECO:0000313" key="18">
    <source>
        <dbReference type="EMBL" id="KAK2149124.1"/>
    </source>
</evidence>
<feature type="domain" description="KA1" evidence="17">
    <location>
        <begin position="582"/>
        <end position="631"/>
    </location>
</feature>
<dbReference type="CDD" id="cd14341">
    <property type="entry name" value="UBA_MELK"/>
    <property type="match status" value="1"/>
</dbReference>
<evidence type="ECO:0000256" key="9">
    <source>
        <dbReference type="ARBA" id="ARBA00022840"/>
    </source>
</evidence>
<evidence type="ECO:0000256" key="5">
    <source>
        <dbReference type="ARBA" id="ARBA00022527"/>
    </source>
</evidence>
<comment type="similarity">
    <text evidence="2">Belongs to the protein kinase superfamily. CAMK Ser/Thr protein kinase family. SNF1 subfamily.</text>
</comment>
<dbReference type="GO" id="GO:0035556">
    <property type="term" value="P:intracellular signal transduction"/>
    <property type="evidence" value="ECO:0007669"/>
    <property type="project" value="TreeGrafter"/>
</dbReference>
<comment type="subcellular location">
    <subcellularLocation>
        <location evidence="1">Cell membrane</location>
        <topology evidence="1">Peripheral membrane protein</topology>
    </subcellularLocation>
</comment>
<feature type="region of interest" description="Disordered" evidence="15">
    <location>
        <begin position="461"/>
        <end position="482"/>
    </location>
</feature>
<dbReference type="EMBL" id="JAODUP010000466">
    <property type="protein sequence ID" value="KAK2149124.1"/>
    <property type="molecule type" value="Genomic_DNA"/>
</dbReference>
<feature type="compositionally biased region" description="Polar residues" evidence="15">
    <location>
        <begin position="392"/>
        <end position="408"/>
    </location>
</feature>
<dbReference type="GO" id="GO:0005737">
    <property type="term" value="C:cytoplasm"/>
    <property type="evidence" value="ECO:0007669"/>
    <property type="project" value="TreeGrafter"/>
</dbReference>
<evidence type="ECO:0000256" key="13">
    <source>
        <dbReference type="ARBA" id="ARBA00047899"/>
    </source>
</evidence>
<dbReference type="SMART" id="SM00220">
    <property type="entry name" value="S_TKc"/>
    <property type="match status" value="1"/>
</dbReference>
<sequence>MEKGHYCVSVTTTIPPPAFYHPLSASLQQRCGNGVAVFLQATAGGFAKVKLAYHALTGDKVAIKIMDKQSLGDDLPRVKTEIEAMKDLAHQHICKLYQVIETDEKFFMVLEYCPGGELFDYIVAKDRLPEDEARVFFRQIVSAVAYIHEMGYAHRDLKPENLLLDDEQNLKLIDFGLCARPKGGMSNHLSTCCGSPAYAAPELILGKEYLGSEADIWSMGVLLYALLCGFLPFDDDNIAYLYKKIQLGKYDMPKWLSKESLDILNALLQVDPKKRIRVKELIKHPWVLKDFHHDVSWKSKYKKDHLDEDCVTELSVHYGKSKDEMRQLIKEWKYDYLTSTYFLLLNKKNKGRAVRLLPNRVLTVNKRCNYVEREEAMQSPYLESIKHKTADISANQKVHTRSQDQTAPKSKRKLEDNFNKSTLSPSRSVDSQLQNLTALGTPIGSQQRDKPTSLLIGAADLNVPMSPVPPEKGGTKRKAGGSVDTELDKMHFNPETPCPKSCKKSVFGSIERGMDKLKCMLTPKKRGASMLEGPRKVKATHNVSNTCQHGPDYVLHRLRTVIVERKITFKQVGYTLRCNIMDDWGKVKLAFDLEVVQIHKMNLMGVRRKRVKGDMWHYKRLCEDILGAAKI</sequence>
<dbReference type="AlphaFoldDB" id="A0AAD9MZV6"/>
<dbReference type="FunFam" id="3.30.310.80:FF:000011">
    <property type="entry name" value="Non-specific serine/threonine protein kinase"/>
    <property type="match status" value="1"/>
</dbReference>
<dbReference type="GO" id="GO:0005524">
    <property type="term" value="F:ATP binding"/>
    <property type="evidence" value="ECO:0007669"/>
    <property type="project" value="UniProtKB-KW"/>
</dbReference>
<evidence type="ECO:0000256" key="15">
    <source>
        <dbReference type="SAM" id="MobiDB-lite"/>
    </source>
</evidence>
<evidence type="ECO:0000313" key="19">
    <source>
        <dbReference type="Proteomes" id="UP001208570"/>
    </source>
</evidence>
<comment type="catalytic activity">
    <reaction evidence="13">
        <text>L-threonyl-[protein] + ATP = O-phospho-L-threonyl-[protein] + ADP + H(+)</text>
        <dbReference type="Rhea" id="RHEA:46608"/>
        <dbReference type="Rhea" id="RHEA-COMP:11060"/>
        <dbReference type="Rhea" id="RHEA-COMP:11605"/>
        <dbReference type="ChEBI" id="CHEBI:15378"/>
        <dbReference type="ChEBI" id="CHEBI:30013"/>
        <dbReference type="ChEBI" id="CHEBI:30616"/>
        <dbReference type="ChEBI" id="CHEBI:61977"/>
        <dbReference type="ChEBI" id="CHEBI:456216"/>
        <dbReference type="EC" id="2.7.11.1"/>
    </reaction>
</comment>
<feature type="compositionally biased region" description="Polar residues" evidence="15">
    <location>
        <begin position="419"/>
        <end position="431"/>
    </location>
</feature>
<dbReference type="InterPro" id="IPR001772">
    <property type="entry name" value="KA1_dom"/>
</dbReference>
<reference evidence="18" key="1">
    <citation type="journal article" date="2023" name="Mol. Biol. Evol.">
        <title>Third-Generation Sequencing Reveals the Adaptive Role of the Epigenome in Three Deep-Sea Polychaetes.</title>
        <authorList>
            <person name="Perez M."/>
            <person name="Aroh O."/>
            <person name="Sun Y."/>
            <person name="Lan Y."/>
            <person name="Juniper S.K."/>
            <person name="Young C.R."/>
            <person name="Angers B."/>
            <person name="Qian P.Y."/>
        </authorList>
    </citation>
    <scope>NUCLEOTIDE SEQUENCE</scope>
    <source>
        <strain evidence="18">P08H-3</strain>
    </source>
</reference>
<keyword evidence="10" id="KW-0446">Lipid-binding</keyword>
<dbReference type="PROSITE" id="PS50011">
    <property type="entry name" value="PROTEIN_KINASE_DOM"/>
    <property type="match status" value="1"/>
</dbReference>
<organism evidence="18 19">
    <name type="scientific">Paralvinella palmiformis</name>
    <dbReference type="NCBI Taxonomy" id="53620"/>
    <lineage>
        <taxon>Eukaryota</taxon>
        <taxon>Metazoa</taxon>
        <taxon>Spiralia</taxon>
        <taxon>Lophotrochozoa</taxon>
        <taxon>Annelida</taxon>
        <taxon>Polychaeta</taxon>
        <taxon>Sedentaria</taxon>
        <taxon>Canalipalpata</taxon>
        <taxon>Terebellida</taxon>
        <taxon>Terebelliformia</taxon>
        <taxon>Alvinellidae</taxon>
        <taxon>Paralvinella</taxon>
    </lineage>
</organism>
<dbReference type="PANTHER" id="PTHR24346">
    <property type="entry name" value="MAP/MICROTUBULE AFFINITY-REGULATING KINASE"/>
    <property type="match status" value="1"/>
</dbReference>
<dbReference type="CDD" id="cd12198">
    <property type="entry name" value="MELK_C"/>
    <property type="match status" value="1"/>
</dbReference>
<evidence type="ECO:0000256" key="14">
    <source>
        <dbReference type="ARBA" id="ARBA00048679"/>
    </source>
</evidence>
<dbReference type="InterPro" id="IPR028375">
    <property type="entry name" value="KA1/Ssp2_C"/>
</dbReference>
<accession>A0AAD9MZV6</accession>
<name>A0AAD9MZV6_9ANNE</name>
<dbReference type="SUPFAM" id="SSF56112">
    <property type="entry name" value="Protein kinase-like (PK-like)"/>
    <property type="match status" value="1"/>
</dbReference>
<dbReference type="PROSITE" id="PS00108">
    <property type="entry name" value="PROTEIN_KINASE_ST"/>
    <property type="match status" value="1"/>
</dbReference>
<evidence type="ECO:0000256" key="2">
    <source>
        <dbReference type="ARBA" id="ARBA00006234"/>
    </source>
</evidence>
<dbReference type="PANTHER" id="PTHR24346:SF30">
    <property type="entry name" value="MATERNAL EMBRYONIC LEUCINE ZIPPER KINASE"/>
    <property type="match status" value="1"/>
</dbReference>
<dbReference type="InterPro" id="IPR000719">
    <property type="entry name" value="Prot_kinase_dom"/>
</dbReference>
<keyword evidence="11" id="KW-0472">Membrane</keyword>
<evidence type="ECO:0000256" key="7">
    <source>
        <dbReference type="ARBA" id="ARBA00022741"/>
    </source>
</evidence>
<evidence type="ECO:0000256" key="4">
    <source>
        <dbReference type="ARBA" id="ARBA00022475"/>
    </source>
</evidence>
<keyword evidence="19" id="KW-1185">Reference proteome</keyword>
<evidence type="ECO:0000256" key="3">
    <source>
        <dbReference type="ARBA" id="ARBA00012513"/>
    </source>
</evidence>
<gene>
    <name evidence="18" type="ORF">LSH36_466g02087</name>
</gene>
<comment type="catalytic activity">
    <reaction evidence="14">
        <text>L-seryl-[protein] + ATP = O-phospho-L-seryl-[protein] + ADP + H(+)</text>
        <dbReference type="Rhea" id="RHEA:17989"/>
        <dbReference type="Rhea" id="RHEA-COMP:9863"/>
        <dbReference type="Rhea" id="RHEA-COMP:11604"/>
        <dbReference type="ChEBI" id="CHEBI:15378"/>
        <dbReference type="ChEBI" id="CHEBI:29999"/>
        <dbReference type="ChEBI" id="CHEBI:30616"/>
        <dbReference type="ChEBI" id="CHEBI:83421"/>
        <dbReference type="ChEBI" id="CHEBI:456216"/>
        <dbReference type="EC" id="2.7.11.1"/>
    </reaction>
</comment>
<keyword evidence="5" id="KW-0723">Serine/threonine-protein kinase</keyword>
<dbReference type="GO" id="GO:0004674">
    <property type="term" value="F:protein serine/threonine kinase activity"/>
    <property type="evidence" value="ECO:0007669"/>
    <property type="project" value="UniProtKB-KW"/>
</dbReference>
<dbReference type="Pfam" id="PF02149">
    <property type="entry name" value="KA1"/>
    <property type="match status" value="1"/>
</dbReference>
<dbReference type="InterPro" id="IPR048637">
    <property type="entry name" value="MELK_UBA"/>
</dbReference>
<dbReference type="InterPro" id="IPR011009">
    <property type="entry name" value="Kinase-like_dom_sf"/>
</dbReference>
<evidence type="ECO:0000256" key="11">
    <source>
        <dbReference type="ARBA" id="ARBA00023136"/>
    </source>
</evidence>
<dbReference type="Gene3D" id="1.10.510.10">
    <property type="entry name" value="Transferase(Phosphotransferase) domain 1"/>
    <property type="match status" value="1"/>
</dbReference>
<dbReference type="Pfam" id="PF00069">
    <property type="entry name" value="Pkinase"/>
    <property type="match status" value="1"/>
</dbReference>
<evidence type="ECO:0000256" key="6">
    <source>
        <dbReference type="ARBA" id="ARBA00022679"/>
    </source>
</evidence>
<dbReference type="SUPFAM" id="SSF103243">
    <property type="entry name" value="KA1-like"/>
    <property type="match status" value="1"/>
</dbReference>
<feature type="domain" description="Protein kinase" evidence="16">
    <location>
        <begin position="35"/>
        <end position="287"/>
    </location>
</feature>
<proteinExistence type="inferred from homology"/>
<feature type="region of interest" description="Disordered" evidence="15">
    <location>
        <begin position="392"/>
        <end position="431"/>
    </location>
</feature>
<dbReference type="Gene3D" id="3.30.310.80">
    <property type="entry name" value="Kinase associated domain 1, KA1"/>
    <property type="match status" value="1"/>
</dbReference>
<dbReference type="Proteomes" id="UP001208570">
    <property type="component" value="Unassembled WGS sequence"/>
</dbReference>
<evidence type="ECO:0000256" key="12">
    <source>
        <dbReference type="ARBA" id="ARBA00023306"/>
    </source>
</evidence>
<keyword evidence="8" id="KW-0418">Kinase</keyword>
<keyword evidence="9" id="KW-0067">ATP-binding</keyword>
<dbReference type="EC" id="2.7.11.1" evidence="3"/>
<dbReference type="GO" id="GO:0005886">
    <property type="term" value="C:plasma membrane"/>
    <property type="evidence" value="ECO:0007669"/>
    <property type="project" value="UniProtKB-SubCell"/>
</dbReference>
<keyword evidence="6" id="KW-0808">Transferase</keyword>
<keyword evidence="12" id="KW-0131">Cell cycle</keyword>
<dbReference type="FunFam" id="1.10.510.10:FF:000901">
    <property type="entry name" value="Maternal embryonic leucine zipper kinase"/>
    <property type="match status" value="1"/>
</dbReference>
<evidence type="ECO:0000256" key="8">
    <source>
        <dbReference type="ARBA" id="ARBA00022777"/>
    </source>
</evidence>
<keyword evidence="7" id="KW-0547">Nucleotide-binding</keyword>
<evidence type="ECO:0000259" key="17">
    <source>
        <dbReference type="PROSITE" id="PS50032"/>
    </source>
</evidence>
<keyword evidence="4" id="KW-1003">Cell membrane</keyword>
<evidence type="ECO:0000259" key="16">
    <source>
        <dbReference type="PROSITE" id="PS50011"/>
    </source>
</evidence>
<protein>
    <recommendedName>
        <fullName evidence="3">non-specific serine/threonine protein kinase</fullName>
        <ecNumber evidence="3">2.7.11.1</ecNumber>
    </recommendedName>
</protein>
<evidence type="ECO:0000256" key="10">
    <source>
        <dbReference type="ARBA" id="ARBA00023121"/>
    </source>
</evidence>
<evidence type="ECO:0000256" key="1">
    <source>
        <dbReference type="ARBA" id="ARBA00004202"/>
    </source>
</evidence>
<dbReference type="InterPro" id="IPR008271">
    <property type="entry name" value="Ser/Thr_kinase_AS"/>
</dbReference>
<comment type="caution">
    <text evidence="18">The sequence shown here is derived from an EMBL/GenBank/DDBJ whole genome shotgun (WGS) entry which is preliminary data.</text>
</comment>
<dbReference type="GO" id="GO:0008289">
    <property type="term" value="F:lipid binding"/>
    <property type="evidence" value="ECO:0007669"/>
    <property type="project" value="UniProtKB-KW"/>
</dbReference>